<protein>
    <submittedName>
        <fullName evidence="6">Transcriptional regulator AcuR</fullName>
    </submittedName>
</protein>
<evidence type="ECO:0000259" key="5">
    <source>
        <dbReference type="PROSITE" id="PS50977"/>
    </source>
</evidence>
<evidence type="ECO:0000256" key="1">
    <source>
        <dbReference type="ARBA" id="ARBA00023015"/>
    </source>
</evidence>
<dbReference type="SUPFAM" id="SSF48498">
    <property type="entry name" value="Tetracyclin repressor-like, C-terminal domain"/>
    <property type="match status" value="1"/>
</dbReference>
<dbReference type="PANTHER" id="PTHR47506:SF6">
    <property type="entry name" value="HTH-TYPE TRANSCRIPTIONAL REPRESSOR NEMR"/>
    <property type="match status" value="1"/>
</dbReference>
<dbReference type="PRINTS" id="PR00455">
    <property type="entry name" value="HTHTETR"/>
</dbReference>
<accession>A0A348AGM3</accession>
<dbReference type="PROSITE" id="PS50977">
    <property type="entry name" value="HTH_TETR_2"/>
    <property type="match status" value="1"/>
</dbReference>
<sequence>MFIDERSYNYNMKRTRRNEHIRERLLDAGLDFFSKQGYNGTGIKEIVDAVGVPKGSFYNYFSSKEDFAANIIRHYAEGYWREWSTYFLEGPDDDSLSALRYSFERMIEKHKESDVKAGCIVGNLGAEISESSEICRNAMQTVLKEWRERFAKYVLIAQAQGTVRNDISAEELADIFCSVWEGSLLRMKIENSTDPLKRCINLMFDKFF</sequence>
<dbReference type="InterPro" id="IPR011075">
    <property type="entry name" value="TetR_C"/>
</dbReference>
<dbReference type="Pfam" id="PF16925">
    <property type="entry name" value="TetR_C_13"/>
    <property type="match status" value="1"/>
</dbReference>
<dbReference type="EMBL" id="AP018449">
    <property type="protein sequence ID" value="BBB90221.1"/>
    <property type="molecule type" value="Genomic_DNA"/>
</dbReference>
<dbReference type="Pfam" id="PF00440">
    <property type="entry name" value="TetR_N"/>
    <property type="match status" value="1"/>
</dbReference>
<dbReference type="PANTHER" id="PTHR47506">
    <property type="entry name" value="TRANSCRIPTIONAL REGULATORY PROTEIN"/>
    <property type="match status" value="1"/>
</dbReference>
<dbReference type="InterPro" id="IPR001647">
    <property type="entry name" value="HTH_TetR"/>
</dbReference>
<dbReference type="AlphaFoldDB" id="A0A348AGM3"/>
<organism evidence="6 7">
    <name type="scientific">Methylomusa anaerophila</name>
    <dbReference type="NCBI Taxonomy" id="1930071"/>
    <lineage>
        <taxon>Bacteria</taxon>
        <taxon>Bacillati</taxon>
        <taxon>Bacillota</taxon>
        <taxon>Negativicutes</taxon>
        <taxon>Selenomonadales</taxon>
        <taxon>Sporomusaceae</taxon>
        <taxon>Methylomusa</taxon>
    </lineage>
</organism>
<feature type="DNA-binding region" description="H-T-H motif" evidence="4">
    <location>
        <begin position="42"/>
        <end position="61"/>
    </location>
</feature>
<dbReference type="InterPro" id="IPR009057">
    <property type="entry name" value="Homeodomain-like_sf"/>
</dbReference>
<name>A0A348AGM3_9FIRM</name>
<proteinExistence type="predicted"/>
<dbReference type="Gene3D" id="1.10.357.10">
    <property type="entry name" value="Tetracycline Repressor, domain 2"/>
    <property type="match status" value="1"/>
</dbReference>
<dbReference type="KEGG" id="mana:MAMMFC1_00869"/>
<reference evidence="6 7" key="1">
    <citation type="journal article" date="2018" name="Int. J. Syst. Evol. Microbiol.">
        <title>Methylomusa anaerophila gen. nov., sp. nov., an anaerobic methanol-utilizing bacterium isolated from a microbial fuel cell.</title>
        <authorList>
            <person name="Amano N."/>
            <person name="Yamamuro A."/>
            <person name="Miyahara M."/>
            <person name="Kouzuma A."/>
            <person name="Abe T."/>
            <person name="Watanabe K."/>
        </authorList>
    </citation>
    <scope>NUCLEOTIDE SEQUENCE [LARGE SCALE GENOMIC DNA]</scope>
    <source>
        <strain evidence="6 7">MMFC1</strain>
    </source>
</reference>
<evidence type="ECO:0000256" key="4">
    <source>
        <dbReference type="PROSITE-ProRule" id="PRU00335"/>
    </source>
</evidence>
<keyword evidence="1" id="KW-0805">Transcription regulation</keyword>
<gene>
    <name evidence="6" type="primary">acuR</name>
    <name evidence="6" type="ORF">MAMMFC1_00869</name>
</gene>
<evidence type="ECO:0000313" key="7">
    <source>
        <dbReference type="Proteomes" id="UP000276437"/>
    </source>
</evidence>
<dbReference type="GO" id="GO:0003677">
    <property type="term" value="F:DNA binding"/>
    <property type="evidence" value="ECO:0007669"/>
    <property type="project" value="UniProtKB-UniRule"/>
</dbReference>
<dbReference type="SUPFAM" id="SSF46689">
    <property type="entry name" value="Homeodomain-like"/>
    <property type="match status" value="1"/>
</dbReference>
<evidence type="ECO:0000256" key="2">
    <source>
        <dbReference type="ARBA" id="ARBA00023125"/>
    </source>
</evidence>
<keyword evidence="2 4" id="KW-0238">DNA-binding</keyword>
<evidence type="ECO:0000256" key="3">
    <source>
        <dbReference type="ARBA" id="ARBA00023163"/>
    </source>
</evidence>
<keyword evidence="3" id="KW-0804">Transcription</keyword>
<feature type="domain" description="HTH tetR-type" evidence="5">
    <location>
        <begin position="19"/>
        <end position="79"/>
    </location>
</feature>
<dbReference type="InterPro" id="IPR036271">
    <property type="entry name" value="Tet_transcr_reg_TetR-rel_C_sf"/>
</dbReference>
<dbReference type="Proteomes" id="UP000276437">
    <property type="component" value="Chromosome"/>
</dbReference>
<evidence type="ECO:0000313" key="6">
    <source>
        <dbReference type="EMBL" id="BBB90221.1"/>
    </source>
</evidence>
<keyword evidence="7" id="KW-1185">Reference proteome</keyword>